<feature type="compositionally biased region" description="Gly residues" evidence="14">
    <location>
        <begin position="219"/>
        <end position="228"/>
    </location>
</feature>
<feature type="compositionally biased region" description="Gly residues" evidence="14">
    <location>
        <begin position="81"/>
        <end position="130"/>
    </location>
</feature>
<comment type="similarity">
    <text evidence="10">Belongs to the DEAD box helicase family. DDX23/PRP28 subfamily.</text>
</comment>
<dbReference type="InterPro" id="IPR027417">
    <property type="entry name" value="P-loop_NTPase"/>
</dbReference>
<gene>
    <name evidence="18" type="ORF">DMC30DRAFT_436409</name>
</gene>
<feature type="short sequence motif" description="Q motif" evidence="13">
    <location>
        <begin position="528"/>
        <end position="556"/>
    </location>
</feature>
<reference evidence="18 19" key="1">
    <citation type="submission" date="2019-03" db="EMBL/GenBank/DDBJ databases">
        <title>Rhodosporidium diobovatum UCD-FST 08-225 genome sequencing, assembly, and annotation.</title>
        <authorList>
            <person name="Fakankun I.U."/>
            <person name="Fristensky B."/>
            <person name="Levin D.B."/>
        </authorList>
    </citation>
    <scope>NUCLEOTIDE SEQUENCE [LARGE SCALE GENOMIC DNA]</scope>
    <source>
        <strain evidence="18 19">UCD-FST 08-225</strain>
    </source>
</reference>
<dbReference type="PROSITE" id="PS51195">
    <property type="entry name" value="Q_MOTIF"/>
    <property type="match status" value="1"/>
</dbReference>
<dbReference type="InterPro" id="IPR001650">
    <property type="entry name" value="Helicase_C-like"/>
</dbReference>
<feature type="compositionally biased region" description="Basic and acidic residues" evidence="14">
    <location>
        <begin position="43"/>
        <end position="75"/>
    </location>
</feature>
<feature type="compositionally biased region" description="Polar residues" evidence="14">
    <location>
        <begin position="302"/>
        <end position="312"/>
    </location>
</feature>
<evidence type="ECO:0000256" key="9">
    <source>
        <dbReference type="ARBA" id="ARBA00023242"/>
    </source>
</evidence>
<dbReference type="GO" id="GO:0005524">
    <property type="term" value="F:ATP binding"/>
    <property type="evidence" value="ECO:0007669"/>
    <property type="project" value="UniProtKB-KW"/>
</dbReference>
<feature type="compositionally biased region" description="Basic and acidic residues" evidence="14">
    <location>
        <begin position="16"/>
        <end position="35"/>
    </location>
</feature>
<dbReference type="CDD" id="cd17945">
    <property type="entry name" value="DEADc_DDX23"/>
    <property type="match status" value="1"/>
</dbReference>
<accession>A0A5C5FYQ1</accession>
<evidence type="ECO:0000256" key="11">
    <source>
        <dbReference type="ARBA" id="ARBA00038719"/>
    </source>
</evidence>
<evidence type="ECO:0000259" key="15">
    <source>
        <dbReference type="PROSITE" id="PS51192"/>
    </source>
</evidence>
<feature type="compositionally biased region" description="Gly residues" evidence="14">
    <location>
        <begin position="430"/>
        <end position="439"/>
    </location>
</feature>
<evidence type="ECO:0000256" key="6">
    <source>
        <dbReference type="ARBA" id="ARBA00022806"/>
    </source>
</evidence>
<feature type="domain" description="Helicase ATP-binding" evidence="15">
    <location>
        <begin position="559"/>
        <end position="773"/>
    </location>
</feature>
<feature type="domain" description="Helicase C-terminal" evidence="16">
    <location>
        <begin position="784"/>
        <end position="947"/>
    </location>
</feature>
<evidence type="ECO:0000256" key="1">
    <source>
        <dbReference type="ARBA" id="ARBA00004123"/>
    </source>
</evidence>
<evidence type="ECO:0000256" key="2">
    <source>
        <dbReference type="ARBA" id="ARBA00012552"/>
    </source>
</evidence>
<evidence type="ECO:0000256" key="5">
    <source>
        <dbReference type="ARBA" id="ARBA00022801"/>
    </source>
</evidence>
<sequence>MPPAKTPLSIEAILEQQRRDKEEQSRPKFLSKQERQALALQKRAQEVEEQKERELDAQRKRDELERQARSQRHDLGPSSSSGGGGGGGASYGYGQGQGYGHAQGQGYNGGGGGGGDGRFVGYGNGPGGAPNGLNYGSAQGDYHGGGGRGGGYGGRGGGGARGRGRGGLGYHGGPPHPAPTGPREGYEGVPSGPSGGGGGRGRGGAARGGGRFDDRWAGHSGGRGGYAQGQGYPNGRHGDDPRGANPRDAPALVDRSTDVAKNARAPVTIGNGGARDAAAMDVDNATQTLAKEDAVARPAAVGSSTPPRSATEQPPPPPPNGDAPPPPPPPGDAPPGAAPKEPTPPPQGKLTLAELAELNARKTSSSSSAAPVLNPQLQAARYLGARAPDKRKRTKKQGNRVDFDWDRQDDTLADEVDPIYAPFTAAPPAGSGGGGGGAARGRDVDRPVGAASSTPSAQPMRVTLFGRGRLAGFDADVEKVPGRKARGALDERHWTEKTLDEMRDRDWRIFREDFSIGARGGHIPLPLRSWQESKIPQQVLGAIDSIGYKEPSPIQRQAIPIGLQNRDLIGIAETGSGKTAAFTIPMLSYIARLPPLTDETRSKGPYALVLAPTRELAQQIEAETNKFCRLLGYRCVSIVGGKAMEEQQFNMRDGAEIVIATPGRLKDCIERSVLVLAQCTYVVMDEADRMVSLGFEEVINFILDSLPVSNLKPDTAEAEDPDKMTMTLSAPQGEEETVAPSLALYRQTVMFSATMPPAVERLAKKYLRRPAVVTIGVAGQAVDTVDQRVEMINSEEKKKSRLLDILNNGGFEPPMIVFVNQKKGADVLQKDLQRSRWNAVTLHSGKNQEQREAALNSIRTGENDVLVATDLAGRGIDVPDVSLVVNFQMSNTIEAYIHRIGRTGRAGKTGVAITFLSDADEELFYDLKQEISKSPVSRLPPDLARHPAAQSKMSSAMKRRAEQLDE</sequence>
<proteinExistence type="inferred from homology"/>
<evidence type="ECO:0000313" key="19">
    <source>
        <dbReference type="Proteomes" id="UP000311382"/>
    </source>
</evidence>
<evidence type="ECO:0000256" key="4">
    <source>
        <dbReference type="ARBA" id="ARBA00022741"/>
    </source>
</evidence>
<keyword evidence="8" id="KW-0508">mRNA splicing</keyword>
<dbReference type="CDD" id="cd18787">
    <property type="entry name" value="SF2_C_DEAD"/>
    <property type="match status" value="1"/>
</dbReference>
<dbReference type="GO" id="GO:0006397">
    <property type="term" value="P:mRNA processing"/>
    <property type="evidence" value="ECO:0007669"/>
    <property type="project" value="UniProtKB-KW"/>
</dbReference>
<evidence type="ECO:0000256" key="8">
    <source>
        <dbReference type="ARBA" id="ARBA00023187"/>
    </source>
</evidence>
<comment type="subunit">
    <text evidence="11">Component of the U5 snRNP complex.</text>
</comment>
<dbReference type="SMART" id="SM00490">
    <property type="entry name" value="HELICc"/>
    <property type="match status" value="1"/>
</dbReference>
<organism evidence="18 19">
    <name type="scientific">Rhodotorula diobovata</name>
    <dbReference type="NCBI Taxonomy" id="5288"/>
    <lineage>
        <taxon>Eukaryota</taxon>
        <taxon>Fungi</taxon>
        <taxon>Dikarya</taxon>
        <taxon>Basidiomycota</taxon>
        <taxon>Pucciniomycotina</taxon>
        <taxon>Microbotryomycetes</taxon>
        <taxon>Sporidiobolales</taxon>
        <taxon>Sporidiobolaceae</taxon>
        <taxon>Rhodotorula</taxon>
    </lineage>
</organism>
<dbReference type="EMBL" id="SOZI01000044">
    <property type="protein sequence ID" value="TNY21416.1"/>
    <property type="molecule type" value="Genomic_DNA"/>
</dbReference>
<evidence type="ECO:0000256" key="12">
    <source>
        <dbReference type="ARBA" id="ARBA00047984"/>
    </source>
</evidence>
<comment type="subcellular location">
    <subcellularLocation>
        <location evidence="1">Nucleus</location>
    </subcellularLocation>
</comment>
<dbReference type="FunFam" id="3.40.50.300:FF:000322">
    <property type="entry name" value="probable ATP-dependent RNA helicase DDX23"/>
    <property type="match status" value="1"/>
</dbReference>
<dbReference type="OrthoDB" id="196131at2759"/>
<keyword evidence="9" id="KW-0539">Nucleus</keyword>
<dbReference type="GO" id="GO:0008380">
    <property type="term" value="P:RNA splicing"/>
    <property type="evidence" value="ECO:0007669"/>
    <property type="project" value="UniProtKB-KW"/>
</dbReference>
<keyword evidence="6 18" id="KW-0347">Helicase</keyword>
<evidence type="ECO:0000256" key="13">
    <source>
        <dbReference type="PROSITE-ProRule" id="PRU00552"/>
    </source>
</evidence>
<dbReference type="InterPro" id="IPR011545">
    <property type="entry name" value="DEAD/DEAH_box_helicase_dom"/>
</dbReference>
<keyword evidence="4" id="KW-0547">Nucleotide-binding</keyword>
<dbReference type="PROSITE" id="PS51194">
    <property type="entry name" value="HELICASE_CTER"/>
    <property type="match status" value="1"/>
</dbReference>
<dbReference type="STRING" id="5288.A0A5C5FYQ1"/>
<dbReference type="PROSITE" id="PS51192">
    <property type="entry name" value="HELICASE_ATP_BIND_1"/>
    <property type="match status" value="1"/>
</dbReference>
<comment type="caution">
    <text evidence="18">The sequence shown here is derived from an EMBL/GenBank/DDBJ whole genome shotgun (WGS) entry which is preliminary data.</text>
</comment>
<feature type="compositionally biased region" description="Basic residues" evidence="14">
    <location>
        <begin position="389"/>
        <end position="398"/>
    </location>
</feature>
<feature type="compositionally biased region" description="Gly residues" evidence="14">
    <location>
        <begin position="142"/>
        <end position="172"/>
    </location>
</feature>
<dbReference type="Pfam" id="PF00270">
    <property type="entry name" value="DEAD"/>
    <property type="match status" value="1"/>
</dbReference>
<evidence type="ECO:0000313" key="18">
    <source>
        <dbReference type="EMBL" id="TNY21416.1"/>
    </source>
</evidence>
<dbReference type="InterPro" id="IPR014014">
    <property type="entry name" value="RNA_helicase_DEAD_Q_motif"/>
</dbReference>
<dbReference type="AlphaFoldDB" id="A0A5C5FYQ1"/>
<dbReference type="PROSITE" id="PS00039">
    <property type="entry name" value="DEAD_ATP_HELICASE"/>
    <property type="match status" value="1"/>
</dbReference>
<evidence type="ECO:0000259" key="17">
    <source>
        <dbReference type="PROSITE" id="PS51195"/>
    </source>
</evidence>
<feature type="region of interest" description="Disordered" evidence="14">
    <location>
        <begin position="1"/>
        <end position="406"/>
    </location>
</feature>
<dbReference type="EC" id="3.6.4.13" evidence="2"/>
<evidence type="ECO:0000259" key="16">
    <source>
        <dbReference type="PROSITE" id="PS51194"/>
    </source>
</evidence>
<evidence type="ECO:0000256" key="3">
    <source>
        <dbReference type="ARBA" id="ARBA00022664"/>
    </source>
</evidence>
<feature type="region of interest" description="Disordered" evidence="14">
    <location>
        <begin position="935"/>
        <end position="966"/>
    </location>
</feature>
<feature type="compositionally biased region" description="Pro residues" evidence="14">
    <location>
        <begin position="313"/>
        <end position="347"/>
    </location>
</feature>
<protein>
    <recommendedName>
        <fullName evidence="2">RNA helicase</fullName>
        <ecNumber evidence="2">3.6.4.13</ecNumber>
    </recommendedName>
</protein>
<name>A0A5C5FYQ1_9BASI</name>
<dbReference type="InterPro" id="IPR014001">
    <property type="entry name" value="Helicase_ATP-bd"/>
</dbReference>
<evidence type="ECO:0000256" key="14">
    <source>
        <dbReference type="SAM" id="MobiDB-lite"/>
    </source>
</evidence>
<dbReference type="SUPFAM" id="SSF52540">
    <property type="entry name" value="P-loop containing nucleoside triphosphate hydrolases"/>
    <property type="match status" value="2"/>
</dbReference>
<dbReference type="GO" id="GO:0005634">
    <property type="term" value="C:nucleus"/>
    <property type="evidence" value="ECO:0007669"/>
    <property type="project" value="UniProtKB-SubCell"/>
</dbReference>
<evidence type="ECO:0000256" key="7">
    <source>
        <dbReference type="ARBA" id="ARBA00022840"/>
    </source>
</evidence>
<feature type="region of interest" description="Disordered" evidence="14">
    <location>
        <begin position="421"/>
        <end position="459"/>
    </location>
</feature>
<dbReference type="GO" id="GO:0003676">
    <property type="term" value="F:nucleic acid binding"/>
    <property type="evidence" value="ECO:0007669"/>
    <property type="project" value="InterPro"/>
</dbReference>
<dbReference type="InterPro" id="IPR000629">
    <property type="entry name" value="RNA-helicase_DEAD-box_CS"/>
</dbReference>
<feature type="domain" description="DEAD-box RNA helicase Q" evidence="17">
    <location>
        <begin position="528"/>
        <end position="556"/>
    </location>
</feature>
<evidence type="ECO:0000256" key="10">
    <source>
        <dbReference type="ARBA" id="ARBA00037954"/>
    </source>
</evidence>
<dbReference type="PANTHER" id="PTHR47958">
    <property type="entry name" value="ATP-DEPENDENT RNA HELICASE DBP3"/>
    <property type="match status" value="1"/>
</dbReference>
<keyword evidence="7" id="KW-0067">ATP-binding</keyword>
<feature type="compositionally biased region" description="Gly residues" evidence="14">
    <location>
        <begin position="193"/>
        <end position="209"/>
    </location>
</feature>
<comment type="catalytic activity">
    <reaction evidence="12">
        <text>ATP + H2O = ADP + phosphate + H(+)</text>
        <dbReference type="Rhea" id="RHEA:13065"/>
        <dbReference type="ChEBI" id="CHEBI:15377"/>
        <dbReference type="ChEBI" id="CHEBI:15378"/>
        <dbReference type="ChEBI" id="CHEBI:30616"/>
        <dbReference type="ChEBI" id="CHEBI:43474"/>
        <dbReference type="ChEBI" id="CHEBI:456216"/>
        <dbReference type="EC" id="3.6.4.13"/>
    </reaction>
</comment>
<keyword evidence="19" id="KW-1185">Reference proteome</keyword>
<keyword evidence="5" id="KW-0378">Hydrolase</keyword>
<dbReference type="Pfam" id="PF00271">
    <property type="entry name" value="Helicase_C"/>
    <property type="match status" value="1"/>
</dbReference>
<keyword evidence="3" id="KW-0507">mRNA processing</keyword>
<dbReference type="GO" id="GO:0016787">
    <property type="term" value="F:hydrolase activity"/>
    <property type="evidence" value="ECO:0007669"/>
    <property type="project" value="UniProtKB-KW"/>
</dbReference>
<dbReference type="SMART" id="SM00487">
    <property type="entry name" value="DEXDc"/>
    <property type="match status" value="1"/>
</dbReference>
<dbReference type="Proteomes" id="UP000311382">
    <property type="component" value="Unassembled WGS sequence"/>
</dbReference>
<dbReference type="GO" id="GO:0003724">
    <property type="term" value="F:RNA helicase activity"/>
    <property type="evidence" value="ECO:0007669"/>
    <property type="project" value="UniProtKB-EC"/>
</dbReference>
<dbReference type="Gene3D" id="3.40.50.300">
    <property type="entry name" value="P-loop containing nucleotide triphosphate hydrolases"/>
    <property type="match status" value="2"/>
</dbReference>